<organism evidence="5 6">
    <name type="scientific">Paenibacillus stellifer</name>
    <dbReference type="NCBI Taxonomy" id="169760"/>
    <lineage>
        <taxon>Bacteria</taxon>
        <taxon>Bacillati</taxon>
        <taxon>Bacillota</taxon>
        <taxon>Bacilli</taxon>
        <taxon>Bacillales</taxon>
        <taxon>Paenibacillaceae</taxon>
        <taxon>Paenibacillus</taxon>
    </lineage>
</organism>
<dbReference type="EMBL" id="CP009286">
    <property type="protein sequence ID" value="AIQ65213.1"/>
    <property type="molecule type" value="Genomic_DNA"/>
</dbReference>
<dbReference type="KEGG" id="pste:PSTEL_20935"/>
<dbReference type="Pfam" id="PF21221">
    <property type="entry name" value="B_lactamase-like_C"/>
    <property type="match status" value="1"/>
</dbReference>
<dbReference type="Proteomes" id="UP000029507">
    <property type="component" value="Chromosome"/>
</dbReference>
<evidence type="ECO:0000313" key="6">
    <source>
        <dbReference type="Proteomes" id="UP000029507"/>
    </source>
</evidence>
<evidence type="ECO:0000256" key="1">
    <source>
        <dbReference type="ARBA" id="ARBA00034221"/>
    </source>
</evidence>
<keyword evidence="5" id="KW-0378">Hydrolase</keyword>
<dbReference type="SMART" id="SM00849">
    <property type="entry name" value="Lactamase_B"/>
    <property type="match status" value="1"/>
</dbReference>
<dbReference type="PANTHER" id="PTHR23131">
    <property type="entry name" value="ENDORIBONUCLEASE LACTB2"/>
    <property type="match status" value="1"/>
</dbReference>
<dbReference type="PANTHER" id="PTHR23131:SF4">
    <property type="entry name" value="METALLO-BETA-LACTAMASE SUPERFAMILY POTEIN"/>
    <property type="match status" value="1"/>
</dbReference>
<comment type="catalytic activity">
    <reaction evidence="1">
        <text>3',5'-cyclic CMP + H2O = CMP + H(+)</text>
        <dbReference type="Rhea" id="RHEA:72675"/>
        <dbReference type="ChEBI" id="CHEBI:15377"/>
        <dbReference type="ChEBI" id="CHEBI:15378"/>
        <dbReference type="ChEBI" id="CHEBI:58003"/>
        <dbReference type="ChEBI" id="CHEBI:60377"/>
    </reaction>
    <physiologicalReaction direction="left-to-right" evidence="1">
        <dbReference type="Rhea" id="RHEA:72676"/>
    </physiologicalReaction>
</comment>
<dbReference type="HOGENOM" id="CLU_048478_0_2_9"/>
<dbReference type="AlphaFoldDB" id="A0A089M114"/>
<dbReference type="InterPro" id="IPR050662">
    <property type="entry name" value="Sec-metab_biosynth-thioest"/>
</dbReference>
<accession>A0A089M114</accession>
<dbReference type="InterPro" id="IPR036388">
    <property type="entry name" value="WH-like_DNA-bd_sf"/>
</dbReference>
<evidence type="ECO:0000259" key="4">
    <source>
        <dbReference type="SMART" id="SM00849"/>
    </source>
</evidence>
<dbReference type="STRING" id="169760.PSTEL_20935"/>
<dbReference type="SUPFAM" id="SSF56281">
    <property type="entry name" value="Metallo-hydrolase/oxidoreductase"/>
    <property type="match status" value="1"/>
</dbReference>
<comment type="function">
    <text evidence="2">Counteracts the endogenous Pycsar antiviral defense system. Phosphodiesterase that enables metal-dependent hydrolysis of host cyclic nucleotide Pycsar defense signals such as cCMP and cUMP.</text>
</comment>
<sequence>MEEAGPPAVLEDGLIRVPVPMYPPLRVVNSYVLAEPDGGWTVIDPGPGSREAEETWNRTLDWLGASWSRVRAVVLTHHHPDHYGLAGWMQERSGCRVWMSRRAYAEVLHMWGPESDMESALPDFMRRHGLPESLAAELREHQAGIRMQITPQPTVSCLEDRASWSMGGRIWRPVETGGHAPGHLSFYDAAEQAILCGDALLPQISPNVALLPGSDPQPLHTFLQGLTALRELPVRIAYPGHREPFTHFAARIDSLLQHHEERLDDAEALLAESPLSGYDVCGGLFRGRISGIHQLRFALGEALAHLVELERRGRIRSLEKNGQVLFYKKAGLDS</sequence>
<dbReference type="InterPro" id="IPR001279">
    <property type="entry name" value="Metallo-B-lactamas"/>
</dbReference>
<dbReference type="Gene3D" id="1.10.10.10">
    <property type="entry name" value="Winged helix-like DNA-binding domain superfamily/Winged helix DNA-binding domain"/>
    <property type="match status" value="1"/>
</dbReference>
<feature type="domain" description="Metallo-beta-lactamase" evidence="4">
    <location>
        <begin position="27"/>
        <end position="241"/>
    </location>
</feature>
<gene>
    <name evidence="5" type="ORF">PSTEL_20935</name>
</gene>
<dbReference type="Gene3D" id="3.60.15.10">
    <property type="entry name" value="Ribonuclease Z/Hydroxyacylglutathione hydrolase-like"/>
    <property type="match status" value="1"/>
</dbReference>
<dbReference type="CDD" id="cd07725">
    <property type="entry name" value="TTHA1429-like_MBL-fold"/>
    <property type="match status" value="1"/>
</dbReference>
<name>A0A089M114_9BACL</name>
<proteinExistence type="predicted"/>
<evidence type="ECO:0000256" key="3">
    <source>
        <dbReference type="ARBA" id="ARBA00048505"/>
    </source>
</evidence>
<dbReference type="Pfam" id="PF00753">
    <property type="entry name" value="Lactamase_B"/>
    <property type="match status" value="1"/>
</dbReference>
<dbReference type="InterPro" id="IPR036866">
    <property type="entry name" value="RibonucZ/Hydroxyglut_hydro"/>
</dbReference>
<evidence type="ECO:0000313" key="5">
    <source>
        <dbReference type="EMBL" id="AIQ65213.1"/>
    </source>
</evidence>
<dbReference type="InterPro" id="IPR048933">
    <property type="entry name" value="B_lactamase-like_C"/>
</dbReference>
<evidence type="ECO:0000256" key="2">
    <source>
        <dbReference type="ARBA" id="ARBA00034301"/>
    </source>
</evidence>
<keyword evidence="6" id="KW-1185">Reference proteome</keyword>
<comment type="catalytic activity">
    <reaction evidence="3">
        <text>3',5'-cyclic UMP + H2O = UMP + H(+)</text>
        <dbReference type="Rhea" id="RHEA:70575"/>
        <dbReference type="ChEBI" id="CHEBI:15377"/>
        <dbReference type="ChEBI" id="CHEBI:15378"/>
        <dbReference type="ChEBI" id="CHEBI:57865"/>
        <dbReference type="ChEBI" id="CHEBI:184387"/>
    </reaction>
    <physiologicalReaction direction="left-to-right" evidence="3">
        <dbReference type="Rhea" id="RHEA:70576"/>
    </physiologicalReaction>
</comment>
<reference evidence="5 6" key="1">
    <citation type="submission" date="2014-08" db="EMBL/GenBank/DDBJ databases">
        <title>Comparative genomics of the Paenibacillus odorifer group.</title>
        <authorList>
            <person name="den Bakker H.C."/>
            <person name="Tsai Y.-C."/>
            <person name="Martin N."/>
            <person name="Korlach J."/>
            <person name="Wiedmann M."/>
        </authorList>
    </citation>
    <scope>NUCLEOTIDE SEQUENCE [LARGE SCALE GENOMIC DNA]</scope>
    <source>
        <strain evidence="5 6">DSM 14472</strain>
    </source>
</reference>
<protein>
    <submittedName>
        <fullName evidence="5">Hydrolase</fullName>
    </submittedName>
</protein>
<dbReference type="GO" id="GO:0016787">
    <property type="term" value="F:hydrolase activity"/>
    <property type="evidence" value="ECO:0007669"/>
    <property type="project" value="UniProtKB-KW"/>
</dbReference>